<reference evidence="1" key="3">
    <citation type="submission" date="2025-08" db="UniProtKB">
        <authorList>
            <consortium name="Ensembl"/>
        </authorList>
    </citation>
    <scope>IDENTIFICATION</scope>
</reference>
<keyword evidence="2" id="KW-1185">Reference proteome</keyword>
<dbReference type="STRING" id="7719.ENSCINP00000025814"/>
<dbReference type="Proteomes" id="UP000008144">
    <property type="component" value="Chromosome 9"/>
</dbReference>
<reference evidence="2" key="1">
    <citation type="journal article" date="2002" name="Science">
        <title>The draft genome of Ciona intestinalis: insights into chordate and vertebrate origins.</title>
        <authorList>
            <person name="Dehal P."/>
            <person name="Satou Y."/>
            <person name="Campbell R.K."/>
            <person name="Chapman J."/>
            <person name="Degnan B."/>
            <person name="De Tomaso A."/>
            <person name="Davidson B."/>
            <person name="Di Gregorio A."/>
            <person name="Gelpke M."/>
            <person name="Goodstein D.M."/>
            <person name="Harafuji N."/>
            <person name="Hastings K.E."/>
            <person name="Ho I."/>
            <person name="Hotta K."/>
            <person name="Huang W."/>
            <person name="Kawashima T."/>
            <person name="Lemaire P."/>
            <person name="Martinez D."/>
            <person name="Meinertzhagen I.A."/>
            <person name="Necula S."/>
            <person name="Nonaka M."/>
            <person name="Putnam N."/>
            <person name="Rash S."/>
            <person name="Saiga H."/>
            <person name="Satake M."/>
            <person name="Terry A."/>
            <person name="Yamada L."/>
            <person name="Wang H.G."/>
            <person name="Awazu S."/>
            <person name="Azumi K."/>
            <person name="Boore J."/>
            <person name="Branno M."/>
            <person name="Chin-Bow S."/>
            <person name="DeSantis R."/>
            <person name="Doyle S."/>
            <person name="Francino P."/>
            <person name="Keys D.N."/>
            <person name="Haga S."/>
            <person name="Hayashi H."/>
            <person name="Hino K."/>
            <person name="Imai K.S."/>
            <person name="Inaba K."/>
            <person name="Kano S."/>
            <person name="Kobayashi K."/>
            <person name="Kobayashi M."/>
            <person name="Lee B.I."/>
            <person name="Makabe K.W."/>
            <person name="Manohar C."/>
            <person name="Matassi G."/>
            <person name="Medina M."/>
            <person name="Mochizuki Y."/>
            <person name="Mount S."/>
            <person name="Morishita T."/>
            <person name="Miura S."/>
            <person name="Nakayama A."/>
            <person name="Nishizaka S."/>
            <person name="Nomoto H."/>
            <person name="Ohta F."/>
            <person name="Oishi K."/>
            <person name="Rigoutsos I."/>
            <person name="Sano M."/>
            <person name="Sasaki A."/>
            <person name="Sasakura Y."/>
            <person name="Shoguchi E."/>
            <person name="Shin-i T."/>
            <person name="Spagnuolo A."/>
            <person name="Stainier D."/>
            <person name="Suzuki M.M."/>
            <person name="Tassy O."/>
            <person name="Takatori N."/>
            <person name="Tokuoka M."/>
            <person name="Yagi K."/>
            <person name="Yoshizaki F."/>
            <person name="Wada S."/>
            <person name="Zhang C."/>
            <person name="Hyatt P.D."/>
            <person name="Larimer F."/>
            <person name="Detter C."/>
            <person name="Doggett N."/>
            <person name="Glavina T."/>
            <person name="Hawkins T."/>
            <person name="Richardson P."/>
            <person name="Lucas S."/>
            <person name="Kohara Y."/>
            <person name="Levine M."/>
            <person name="Satoh N."/>
            <person name="Rokhsar D.S."/>
        </authorList>
    </citation>
    <scope>NUCLEOTIDE SEQUENCE [LARGE SCALE GENOMIC DNA]</scope>
</reference>
<dbReference type="SUPFAM" id="SSF52151">
    <property type="entry name" value="FabD/lysophospholipase-like"/>
    <property type="match status" value="1"/>
</dbReference>
<accession>F6Y0W6</accession>
<dbReference type="GO" id="GO:0046475">
    <property type="term" value="P:glycerophospholipid catabolic process"/>
    <property type="evidence" value="ECO:0000318"/>
    <property type="project" value="GO_Central"/>
</dbReference>
<dbReference type="InterPro" id="IPR016035">
    <property type="entry name" value="Acyl_Trfase/lysoPLipase"/>
</dbReference>
<proteinExistence type="predicted"/>
<dbReference type="Ensembl" id="ENSCINT00000026060.2">
    <property type="protein sequence ID" value="ENSCINP00000025814.2"/>
    <property type="gene ID" value="ENSCING00000014222.2"/>
</dbReference>
<protein>
    <recommendedName>
        <fullName evidence="3">PLA2c domain-containing protein</fullName>
    </recommendedName>
</protein>
<reference evidence="1" key="2">
    <citation type="journal article" date="2008" name="Genome Biol.">
        <title>Improved genome assembly and evidence-based global gene model set for the chordate Ciona intestinalis: new insight into intron and operon populations.</title>
        <authorList>
            <person name="Satou Y."/>
            <person name="Mineta K."/>
            <person name="Ogasawara M."/>
            <person name="Sasakura Y."/>
            <person name="Shoguchi E."/>
            <person name="Ueno K."/>
            <person name="Yamada L."/>
            <person name="Matsumoto J."/>
            <person name="Wasserscheid J."/>
            <person name="Dewar K."/>
            <person name="Wiley G.B."/>
            <person name="Macmil S.L."/>
            <person name="Roe B.A."/>
            <person name="Zeller R.W."/>
            <person name="Hastings K.E."/>
            <person name="Lemaire P."/>
            <person name="Lindquist E."/>
            <person name="Endo T."/>
            <person name="Hotta K."/>
            <person name="Inaba K."/>
        </authorList>
    </citation>
    <scope>NUCLEOTIDE SEQUENCE [LARGE SCALE GENOMIC DNA]</scope>
    <source>
        <strain evidence="1">wild type</strain>
    </source>
</reference>
<dbReference type="AlphaFoldDB" id="F6Y0W6"/>
<dbReference type="GeneTree" id="ENSGT01030000234606"/>
<dbReference type="PANTHER" id="PTHR10728:SF40">
    <property type="entry name" value="PATATIN FAMILY PROTEIN"/>
    <property type="match status" value="1"/>
</dbReference>
<dbReference type="GO" id="GO:0047498">
    <property type="term" value="F:calcium-dependent phospholipase A2 activity"/>
    <property type="evidence" value="ECO:0000318"/>
    <property type="project" value="GO_Central"/>
</dbReference>
<dbReference type="OMA" id="WARSGID"/>
<dbReference type="PANTHER" id="PTHR10728">
    <property type="entry name" value="CYTOSOLIC PHOSPHOLIPASE A2"/>
    <property type="match status" value="1"/>
</dbReference>
<dbReference type="Gene3D" id="3.40.1090.10">
    <property type="entry name" value="Cytosolic phospholipase A2 catalytic domain"/>
    <property type="match status" value="1"/>
</dbReference>
<evidence type="ECO:0008006" key="3">
    <source>
        <dbReference type="Google" id="ProtNLM"/>
    </source>
</evidence>
<dbReference type="EMBL" id="EAAA01002851">
    <property type="status" value="NOT_ANNOTATED_CDS"/>
    <property type="molecule type" value="Genomic_DNA"/>
</dbReference>
<organism evidence="1 2">
    <name type="scientific">Ciona intestinalis</name>
    <name type="common">Transparent sea squirt</name>
    <name type="synonym">Ascidia intestinalis</name>
    <dbReference type="NCBI Taxonomy" id="7719"/>
    <lineage>
        <taxon>Eukaryota</taxon>
        <taxon>Metazoa</taxon>
        <taxon>Chordata</taxon>
        <taxon>Tunicata</taxon>
        <taxon>Ascidiacea</taxon>
        <taxon>Phlebobranchia</taxon>
        <taxon>Cionidae</taxon>
        <taxon>Ciona</taxon>
    </lineage>
</organism>
<sequence>MLNFVKNLGNLELHRLGQAEMKDVRQAEVAENLSTNFIGGTICTDNDVIDICDAGIVQNVCTNAVMDDRRTPDLVLVMDFNAYESDEEFDYMPLLLAWARSGIDGVRFPPVNSEALATKEPQELLIFESDGDDCPTVMWFTLCNKEFRKLRNYEPKSTQDPPDSRWFNDFPVFGEGTSFKTINFSNTPYQFDQLRELMYYNVSKNIDKIKDQIVKAIKRKTRRLANS</sequence>
<reference evidence="1" key="4">
    <citation type="submission" date="2025-09" db="UniProtKB">
        <authorList>
            <consortium name="Ensembl"/>
        </authorList>
    </citation>
    <scope>IDENTIFICATION</scope>
</reference>
<dbReference type="FunFam" id="3.40.1090.10:FF:000089">
    <property type="entry name" value="Uncharacterized protein"/>
    <property type="match status" value="1"/>
</dbReference>
<evidence type="ECO:0000313" key="2">
    <source>
        <dbReference type="Proteomes" id="UP000008144"/>
    </source>
</evidence>
<dbReference type="GO" id="GO:0005509">
    <property type="term" value="F:calcium ion binding"/>
    <property type="evidence" value="ECO:0000318"/>
    <property type="project" value="GO_Central"/>
</dbReference>
<dbReference type="GO" id="GO:0005544">
    <property type="term" value="F:calcium-dependent phospholipid binding"/>
    <property type="evidence" value="ECO:0000318"/>
    <property type="project" value="GO_Central"/>
</dbReference>
<dbReference type="InParanoid" id="F6Y0W6"/>
<evidence type="ECO:0000313" key="1">
    <source>
        <dbReference type="Ensembl" id="ENSCINP00000025814.2"/>
    </source>
</evidence>
<dbReference type="GO" id="GO:0005829">
    <property type="term" value="C:cytosol"/>
    <property type="evidence" value="ECO:0000318"/>
    <property type="project" value="GO_Central"/>
</dbReference>
<name>F6Y0W6_CIOIN</name>
<dbReference type="HOGENOM" id="CLU_106333_0_0_1"/>